<feature type="chain" id="PRO_5044736801" description="Alginate export domain-containing protein" evidence="1">
    <location>
        <begin position="19"/>
        <end position="425"/>
    </location>
</feature>
<dbReference type="Proteomes" id="UP000012024">
    <property type="component" value="Unassembled WGS sequence"/>
</dbReference>
<dbReference type="Proteomes" id="UP000263268">
    <property type="component" value="Unassembled WGS sequence"/>
</dbReference>
<evidence type="ECO:0000313" key="6">
    <source>
        <dbReference type="Proteomes" id="UP000263268"/>
    </source>
</evidence>
<evidence type="ECO:0000313" key="4">
    <source>
        <dbReference type="EMBL" id="HCY80626.1"/>
    </source>
</evidence>
<keyword evidence="5" id="KW-1185">Reference proteome</keyword>
<dbReference type="EMBL" id="ANLA01000015">
    <property type="protein sequence ID" value="EMQ94654.1"/>
    <property type="molecule type" value="Genomic_DNA"/>
</dbReference>
<evidence type="ECO:0000259" key="2">
    <source>
        <dbReference type="Pfam" id="PF13372"/>
    </source>
</evidence>
<reference evidence="3 5" key="1">
    <citation type="submission" date="2012-12" db="EMBL/GenBank/DDBJ databases">
        <title>Genome assembly of Formosa sp. AK20.</title>
        <authorList>
            <person name="Kumar R."/>
            <person name="Khatri I."/>
            <person name="Vaidya B."/>
            <person name="Subramanian S."/>
            <person name="Pinnaka A."/>
        </authorList>
    </citation>
    <scope>NUCLEOTIDE SEQUENCE [LARGE SCALE GENOMIC DNA]</scope>
    <source>
        <strain evidence="3 5">AK20</strain>
    </source>
</reference>
<dbReference type="Gene3D" id="2.40.160.100">
    <property type="match status" value="1"/>
</dbReference>
<dbReference type="AlphaFoldDB" id="M7MYS6"/>
<dbReference type="RefSeq" id="WP_007650315.1">
    <property type="nucleotide sequence ID" value="NZ_ANLA01000015.1"/>
</dbReference>
<proteinExistence type="predicted"/>
<sequence>MKKILAILCIGLGMTSYAQEFEVSAELKPRFEYRHGYKTLAVDSVDAAAFVSQRTRLNLGYNSETFNAYFSLQNVRVWGDVATLATSDKNGTAIHQAWAEVFLNKQFSLKFGRQEISYDDQRIFGSVDWAQQARSHDALIVTYKPNVNNRIDLGLAISSEDETLFEADYTVNNYKSFQYVWYHTNLNDFGLSILALNNGYAFYDENYEQQVDYNQTFGTHATYGKNKIKADASFYFQTGKIADRDLSAYNVALNLHYAITPEFNVGFGGEYLSGTDMNATNNKLESFNPWYGTNHKFNGWMDYFYVGNHINNVGLLDINATIAYQKNKFSAKLVPHFFSSAATIVDSTGDELSNGLGTEIDMVLGYKFSKDILFQVGYSQMFATESMEVIKGGDKDATNNWAWAMISVKPSLFKTSFKKDETTNP</sequence>
<evidence type="ECO:0000313" key="5">
    <source>
        <dbReference type="Proteomes" id="UP000012024"/>
    </source>
</evidence>
<comment type="caution">
    <text evidence="3">The sequence shown here is derived from an EMBL/GenBank/DDBJ whole genome shotgun (WGS) entry which is preliminary data.</text>
</comment>
<protein>
    <recommendedName>
        <fullName evidence="2">Alginate export domain-containing protein</fullName>
    </recommendedName>
</protein>
<feature type="domain" description="Alginate export" evidence="2">
    <location>
        <begin position="25"/>
        <end position="385"/>
    </location>
</feature>
<dbReference type="EMBL" id="DPRK01000048">
    <property type="protein sequence ID" value="HCY80626.1"/>
    <property type="molecule type" value="Genomic_DNA"/>
</dbReference>
<dbReference type="InterPro" id="IPR025388">
    <property type="entry name" value="Alginate_export_dom"/>
</dbReference>
<dbReference type="InterPro" id="IPR053728">
    <property type="entry name" value="Alginate_Permeability_Chnl"/>
</dbReference>
<gene>
    <name evidence="3" type="ORF">D778_00608</name>
    <name evidence="4" type="ORF">DHV22_02975</name>
</gene>
<dbReference type="OrthoDB" id="1070463at2"/>
<feature type="signal peptide" evidence="1">
    <location>
        <begin position="1"/>
        <end position="18"/>
    </location>
</feature>
<evidence type="ECO:0000256" key="1">
    <source>
        <dbReference type="SAM" id="SignalP"/>
    </source>
</evidence>
<dbReference type="GeneID" id="98641903"/>
<keyword evidence="1" id="KW-0732">Signal</keyword>
<dbReference type="eggNOG" id="COG3203">
    <property type="taxonomic scope" value="Bacteria"/>
</dbReference>
<dbReference type="Pfam" id="PF13372">
    <property type="entry name" value="Alginate_exp"/>
    <property type="match status" value="1"/>
</dbReference>
<dbReference type="PATRIC" id="fig|1137281.3.peg.2041"/>
<accession>M7MYS6</accession>
<evidence type="ECO:0000313" key="3">
    <source>
        <dbReference type="EMBL" id="EMQ94654.1"/>
    </source>
</evidence>
<reference evidence="4 6" key="2">
    <citation type="journal article" date="2018" name="Nat. Biotechnol.">
        <title>A standardized bacterial taxonomy based on genome phylogeny substantially revises the tree of life.</title>
        <authorList>
            <person name="Parks D.H."/>
            <person name="Chuvochina M."/>
            <person name="Waite D.W."/>
            <person name="Rinke C."/>
            <person name="Skarshewski A."/>
            <person name="Chaumeil P.A."/>
            <person name="Hugenholtz P."/>
        </authorList>
    </citation>
    <scope>NUCLEOTIDE SEQUENCE [LARGE SCALE GENOMIC DNA]</scope>
    <source>
        <strain evidence="4">UBA10227</strain>
    </source>
</reference>
<name>M7MYS6_9FLAO</name>
<organism evidence="3 5">
    <name type="scientific">Xanthomarina gelatinilytica</name>
    <dbReference type="NCBI Taxonomy" id="1137281"/>
    <lineage>
        <taxon>Bacteria</taxon>
        <taxon>Pseudomonadati</taxon>
        <taxon>Bacteroidota</taxon>
        <taxon>Flavobacteriia</taxon>
        <taxon>Flavobacteriales</taxon>
        <taxon>Flavobacteriaceae</taxon>
        <taxon>Xanthomarina</taxon>
    </lineage>
</organism>